<dbReference type="InterPro" id="IPR015168">
    <property type="entry name" value="SsuA/THI5"/>
</dbReference>
<organism evidence="8 9">
    <name type="scientific">Pseudomonas soli</name>
    <dbReference type="NCBI Taxonomy" id="1306993"/>
    <lineage>
        <taxon>Bacteria</taxon>
        <taxon>Pseudomonadati</taxon>
        <taxon>Pseudomonadota</taxon>
        <taxon>Gammaproteobacteria</taxon>
        <taxon>Pseudomonadales</taxon>
        <taxon>Pseudomonadaceae</taxon>
        <taxon>Pseudomonas</taxon>
    </lineage>
</organism>
<reference evidence="8 9" key="1">
    <citation type="submission" date="2018-06" db="EMBL/GenBank/DDBJ databases">
        <title>Pseudomonas diversity within urban Lake Michigan freshwaters.</title>
        <authorList>
            <person name="Batrich M."/>
            <person name="Hatzopoulos T."/>
            <person name="Putonti C."/>
        </authorList>
    </citation>
    <scope>NUCLEOTIDE SEQUENCE [LARGE SCALE GENOMIC DNA]</scope>
    <source>
        <strain evidence="8 9">LBp-160603</strain>
    </source>
</reference>
<dbReference type="GO" id="GO:0042597">
    <property type="term" value="C:periplasmic space"/>
    <property type="evidence" value="ECO:0007669"/>
    <property type="project" value="UniProtKB-SubCell"/>
</dbReference>
<keyword evidence="4" id="KW-0732">Signal</keyword>
<evidence type="ECO:0000259" key="7">
    <source>
        <dbReference type="Pfam" id="PF09084"/>
    </source>
</evidence>
<feature type="domain" description="SsuA/THI5-like" evidence="7">
    <location>
        <begin position="65"/>
        <end position="241"/>
    </location>
</feature>
<dbReference type="Pfam" id="PF09084">
    <property type="entry name" value="NMT1"/>
    <property type="match status" value="1"/>
</dbReference>
<evidence type="ECO:0000256" key="5">
    <source>
        <dbReference type="ARBA" id="ARBA00055538"/>
    </source>
</evidence>
<sequence>MSHLFSGRHMLTGLLCLVLAGVHADETLRVSSQKNSLQVLLQAAGELDDVPYPLEFAAFGAAAPTAEALAAGAVDIGTLGTAPFVFATAAGAGLKTVGAVRLQVTPTAVAIVVPEASPLSDATSLVGRRITTTRGSIGHYLALAALRATGHSGRDATFVFLQPGESRSLLANGGADAWATWDPYTSMVQLEGGTRVLVSGEGLFAGNMLLVANPAAIRDKPAQLRDFLRRVGRAWDWANAHVEQFSAIQARQSGLPLEVHLRSNRFSQPRRVAVDDALVRDLADTARLYQDEGVITPGFVAKQQVDEQFNEAPEVQ</sequence>
<comment type="similarity">
    <text evidence="2">Belongs to the bacterial solute-binding protein SsuA/TauA family.</text>
</comment>
<name>A0A2V4HG33_9PSED</name>
<dbReference type="Proteomes" id="UP000247620">
    <property type="component" value="Unassembled WGS sequence"/>
</dbReference>
<evidence type="ECO:0000256" key="3">
    <source>
        <dbReference type="ARBA" id="ARBA00022448"/>
    </source>
</evidence>
<dbReference type="EMBL" id="QJRO01000019">
    <property type="protein sequence ID" value="PYB76431.1"/>
    <property type="molecule type" value="Genomic_DNA"/>
</dbReference>
<gene>
    <name evidence="8" type="ORF">DMX07_21565</name>
</gene>
<protein>
    <recommendedName>
        <fullName evidence="6">Putative aliphatic sulfonates-binding protein</fullName>
    </recommendedName>
</protein>
<dbReference type="GO" id="GO:0016020">
    <property type="term" value="C:membrane"/>
    <property type="evidence" value="ECO:0007669"/>
    <property type="project" value="InterPro"/>
</dbReference>
<evidence type="ECO:0000256" key="2">
    <source>
        <dbReference type="ARBA" id="ARBA00010742"/>
    </source>
</evidence>
<keyword evidence="3" id="KW-0813">Transport</keyword>
<comment type="subcellular location">
    <subcellularLocation>
        <location evidence="1">Periplasm</location>
    </subcellularLocation>
</comment>
<comment type="function">
    <text evidence="5">Part of a binding-protein-dependent transport system for aliphatic sulfonates. Putative binding protein.</text>
</comment>
<evidence type="ECO:0000256" key="1">
    <source>
        <dbReference type="ARBA" id="ARBA00004418"/>
    </source>
</evidence>
<dbReference type="SUPFAM" id="SSF53850">
    <property type="entry name" value="Periplasmic binding protein-like II"/>
    <property type="match status" value="1"/>
</dbReference>
<dbReference type="RefSeq" id="WP_110703375.1">
    <property type="nucleotide sequence ID" value="NZ_QJRO01000019.1"/>
</dbReference>
<dbReference type="InterPro" id="IPR010067">
    <property type="entry name" value="ABC_SsuA_sub-bd"/>
</dbReference>
<evidence type="ECO:0000313" key="9">
    <source>
        <dbReference type="Proteomes" id="UP000247620"/>
    </source>
</evidence>
<accession>A0A2V4HG33</accession>
<dbReference type="NCBIfam" id="TIGR01728">
    <property type="entry name" value="SsuA_fam"/>
    <property type="match status" value="1"/>
</dbReference>
<evidence type="ECO:0000256" key="6">
    <source>
        <dbReference type="ARBA" id="ARBA00070228"/>
    </source>
</evidence>
<dbReference type="GO" id="GO:0042626">
    <property type="term" value="F:ATPase-coupled transmembrane transporter activity"/>
    <property type="evidence" value="ECO:0007669"/>
    <property type="project" value="InterPro"/>
</dbReference>
<dbReference type="Gene3D" id="3.40.190.10">
    <property type="entry name" value="Periplasmic binding protein-like II"/>
    <property type="match status" value="2"/>
</dbReference>
<proteinExistence type="inferred from homology"/>
<dbReference type="AlphaFoldDB" id="A0A2V4HG33"/>
<dbReference type="PANTHER" id="PTHR30024">
    <property type="entry name" value="ALIPHATIC SULFONATES-BINDING PROTEIN-RELATED"/>
    <property type="match status" value="1"/>
</dbReference>
<evidence type="ECO:0000313" key="8">
    <source>
        <dbReference type="EMBL" id="PYB76431.1"/>
    </source>
</evidence>
<dbReference type="FunFam" id="3.40.190.10:FF:000050">
    <property type="entry name" value="Sulfonate ABC transporter substrate-binding protein"/>
    <property type="match status" value="1"/>
</dbReference>
<comment type="caution">
    <text evidence="8">The sequence shown here is derived from an EMBL/GenBank/DDBJ whole genome shotgun (WGS) entry which is preliminary data.</text>
</comment>
<dbReference type="PANTHER" id="PTHR30024:SF48">
    <property type="entry name" value="ABC TRANSPORTER SUBSTRATE-BINDING PROTEIN"/>
    <property type="match status" value="1"/>
</dbReference>
<evidence type="ECO:0000256" key="4">
    <source>
        <dbReference type="ARBA" id="ARBA00022729"/>
    </source>
</evidence>